<protein>
    <recommendedName>
        <fullName evidence="4">CopC domain-containing protein</fullName>
    </recommendedName>
</protein>
<name>A0A0E4FRG9_9BRAD</name>
<evidence type="ECO:0000313" key="6">
    <source>
        <dbReference type="Proteomes" id="UP000063308"/>
    </source>
</evidence>
<keyword evidence="1 3" id="KW-0732">Signal</keyword>
<proteinExistence type="predicted"/>
<dbReference type="GO" id="GO:0046688">
    <property type="term" value="P:response to copper ion"/>
    <property type="evidence" value="ECO:0007669"/>
    <property type="project" value="InterPro"/>
</dbReference>
<feature type="signal peptide" evidence="3">
    <location>
        <begin position="1"/>
        <end position="30"/>
    </location>
</feature>
<dbReference type="GO" id="GO:0005507">
    <property type="term" value="F:copper ion binding"/>
    <property type="evidence" value="ECO:0007669"/>
    <property type="project" value="InterPro"/>
</dbReference>
<evidence type="ECO:0000256" key="3">
    <source>
        <dbReference type="SAM" id="SignalP"/>
    </source>
</evidence>
<dbReference type="Pfam" id="PF04234">
    <property type="entry name" value="CopC"/>
    <property type="match status" value="1"/>
</dbReference>
<accession>A0A0E4FRG9</accession>
<dbReference type="EMBL" id="AP014685">
    <property type="protein sequence ID" value="BAR54949.1"/>
    <property type="molecule type" value="Genomic_DNA"/>
</dbReference>
<evidence type="ECO:0000256" key="1">
    <source>
        <dbReference type="ARBA" id="ARBA00022729"/>
    </source>
</evidence>
<gene>
    <name evidence="5" type="ORF">NK6_1765</name>
</gene>
<dbReference type="Proteomes" id="UP000063308">
    <property type="component" value="Chromosome"/>
</dbReference>
<keyword evidence="2" id="KW-0186">Copper</keyword>
<organism evidence="5 6">
    <name type="scientific">Bradyrhizobium diazoefficiens</name>
    <dbReference type="NCBI Taxonomy" id="1355477"/>
    <lineage>
        <taxon>Bacteria</taxon>
        <taxon>Pseudomonadati</taxon>
        <taxon>Pseudomonadota</taxon>
        <taxon>Alphaproteobacteria</taxon>
        <taxon>Hyphomicrobiales</taxon>
        <taxon>Nitrobacteraceae</taxon>
        <taxon>Bradyrhizobium</taxon>
    </lineage>
</organism>
<reference evidence="5 6" key="1">
    <citation type="submission" date="2014-11" db="EMBL/GenBank/DDBJ databases">
        <title>Symbiosis island explosion on the genome of extra-slow-growing strains of soybean bradyrhizobia with massive insertion sequences.</title>
        <authorList>
            <person name="Iida T."/>
            <person name="Minamisawa K."/>
        </authorList>
    </citation>
    <scope>NUCLEOTIDE SEQUENCE [LARGE SCALE GENOMIC DNA]</scope>
    <source>
        <strain evidence="5 6">NK6</strain>
    </source>
</reference>
<dbReference type="Gene3D" id="2.60.40.1220">
    <property type="match status" value="1"/>
</dbReference>
<dbReference type="AlphaFoldDB" id="A0A0E4FRG9"/>
<dbReference type="InterPro" id="IPR014755">
    <property type="entry name" value="Cu-Rt/internalin_Ig-like"/>
</dbReference>
<evidence type="ECO:0000313" key="5">
    <source>
        <dbReference type="EMBL" id="BAR54949.1"/>
    </source>
</evidence>
<dbReference type="InterPro" id="IPR007348">
    <property type="entry name" value="CopC_dom"/>
</dbReference>
<feature type="domain" description="CopC" evidence="4">
    <location>
        <begin position="29"/>
        <end position="122"/>
    </location>
</feature>
<dbReference type="GO" id="GO:0042597">
    <property type="term" value="C:periplasmic space"/>
    <property type="evidence" value="ECO:0007669"/>
    <property type="project" value="InterPro"/>
</dbReference>
<evidence type="ECO:0000256" key="2">
    <source>
        <dbReference type="ARBA" id="ARBA00023008"/>
    </source>
</evidence>
<evidence type="ECO:0000259" key="4">
    <source>
        <dbReference type="Pfam" id="PF04234"/>
    </source>
</evidence>
<sequence length="123" mass="13338">MSIMRGFFRIAFVLTALWLPAHPHASQAHAIIVSSSPTTGATISGDIVAIRLHFNSRIDHARSKLTLLAPDGASRALRPASDAPADELNADETLLPAGTWHLRWQVLSVDGHITRGDIPFTVR</sequence>
<dbReference type="InterPro" id="IPR014756">
    <property type="entry name" value="Ig_E-set"/>
</dbReference>
<feature type="chain" id="PRO_5002420160" description="CopC domain-containing protein" evidence="3">
    <location>
        <begin position="31"/>
        <end position="123"/>
    </location>
</feature>
<dbReference type="SUPFAM" id="SSF81296">
    <property type="entry name" value="E set domains"/>
    <property type="match status" value="1"/>
</dbReference>